<dbReference type="PANTHER" id="PTHR31912">
    <property type="entry name" value="IP13529P"/>
    <property type="match status" value="1"/>
</dbReference>
<keyword evidence="3" id="KW-1185">Reference proteome</keyword>
<feature type="region of interest" description="Disordered" evidence="1">
    <location>
        <begin position="577"/>
        <end position="631"/>
    </location>
</feature>
<dbReference type="Proteomes" id="UP001175226">
    <property type="component" value="Unassembled WGS sequence"/>
</dbReference>
<proteinExistence type="predicted"/>
<dbReference type="EMBL" id="JAUEPT010000020">
    <property type="protein sequence ID" value="KAK0444176.1"/>
    <property type="molecule type" value="Genomic_DNA"/>
</dbReference>
<evidence type="ECO:0000256" key="1">
    <source>
        <dbReference type="SAM" id="MobiDB-lite"/>
    </source>
</evidence>
<name>A0AA39JLZ3_9AGAR</name>
<sequence>MSLSHAASALNTDVWHVVVDSTGNEKAFCHVCHDSLGRDIRNARPHEQSDHHQRLLAQQQQISASLTSSLLAAALHSTDSALHGEQPTSPAVPICTHFDVAGTNLLYSFLPPDDRPEMLSLPDTTPVPIADYLNNYWKGVKASGEATTESPQRVGAGLITQAIVDLMEQGPDSIPSDDEGDECSDVDDAIEPEDEDVLEHSHKRRCTRAQDIFDSDNDWFPWPDRISCTLDIFMHLPRSAFSQHQLDLFLWLLEANKVDDLPSVASMKKLNKALQKLCGIESLRYEGALGHKYYLNSLSQMIAQEMANPEVRQLLEFYPEDAGEHLSEARQASHWLNEAPDDQLTPMFRTWRGDDYYIHELAMLHDGTVCMPYRWFRQGRKHYACCWHMQTYMGEHHSAWHVVKVTGYEVLEDDLLKNFPELCIDTERVYNLPHLPAIAGICEDVQRPEILTAWTLTDLVKGNRWRERVEGCRVLTFPIWLYCDDTSGNVLKKWNKHNSFLFMPAGLPRSESQKDYNVHFLCTSNIALPLEMLDGIVKQLEEGQEHGIWAWDCHLNEAVLIIPMVLAMLGDNPMQSDVKGKDANESRPSGYTANVPDDVLHDGDVDSGSDDERIADNDGSDDGHAAQGTKTKGRRKLFETFDAMKHCVTDFMKINTPRTKAESMEKLRSQFAEDTFASFLIDKLINSYKRKRGDQRQEALDKAIEEMHEEILSPVWRIKGLDLHSDTPVEILHVVLLGFVKYMWWDVVHNQLHKNEKRCQLMVRLASVDVEGMGLPPLAGHTLVTYCGSLTGRDFRAVAQVTPFILKDFVEDDCYQTWLALSKLVPLIWQPEIDNLEAYITLLQKEIDYFLHCMAQWTCRWFNKPKFHILVHLPEHIRHFGPAMLLLPRRLSLSMQLFDQKCNRVQHLFSRGLFLLRDHVDVKHALTPQKKDMLRPTPSATCQAPFSKDKRMWVRLGRSALAIVATPSAATDYLRLTDKKKDSNKWGTYTSDGKRARPFAETQTGLHAPSLFGSEDGTPLNPLCKTGKDVYLLSHDLCRLGGHVVIRGADNNYIVTVEEILHKSVLFGDQVDYILVKSVSLGPASVHSMPRISRMNTYSVVQLADVLCTVNVQHDCISNHCQAEKVIPLLQEDQIVLNTAQMRSAKHIQPFRVPSIPMDATEVILASSSDTINVTPFHYTSHATTNWEASQPHGVFIPPPVSTYTHSAIPAAYPSHPQPQYQALFSANQPRLPFSTPSTGYPIPWTSMSNSLHQQMTETHVGDAHHIYRPHAVYSSVTLSHQAGRPPSAWSENDESVPNWDPHDPPAWGDPS</sequence>
<protein>
    <submittedName>
        <fullName evidence="2">Uncharacterized protein</fullName>
    </submittedName>
</protein>
<evidence type="ECO:0000313" key="3">
    <source>
        <dbReference type="Proteomes" id="UP001175226"/>
    </source>
</evidence>
<feature type="region of interest" description="Disordered" evidence="1">
    <location>
        <begin position="1279"/>
        <end position="1312"/>
    </location>
</feature>
<dbReference type="PANTHER" id="PTHR31912:SF34">
    <property type="entry name" value="NOTOCHORD-RELATED PROTEIN"/>
    <property type="match status" value="1"/>
</dbReference>
<feature type="compositionally biased region" description="Basic and acidic residues" evidence="1">
    <location>
        <begin position="598"/>
        <end position="624"/>
    </location>
</feature>
<gene>
    <name evidence="2" type="ORF">EV421DRAFT_1903287</name>
</gene>
<reference evidence="2" key="1">
    <citation type="submission" date="2023-06" db="EMBL/GenBank/DDBJ databases">
        <authorList>
            <consortium name="Lawrence Berkeley National Laboratory"/>
            <person name="Ahrendt S."/>
            <person name="Sahu N."/>
            <person name="Indic B."/>
            <person name="Wong-Bajracharya J."/>
            <person name="Merenyi Z."/>
            <person name="Ke H.-M."/>
            <person name="Monk M."/>
            <person name="Kocsube S."/>
            <person name="Drula E."/>
            <person name="Lipzen A."/>
            <person name="Balint B."/>
            <person name="Henrissat B."/>
            <person name="Andreopoulos B."/>
            <person name="Martin F.M."/>
            <person name="Harder C.B."/>
            <person name="Rigling D."/>
            <person name="Ford K.L."/>
            <person name="Foster G.D."/>
            <person name="Pangilinan J."/>
            <person name="Papanicolaou A."/>
            <person name="Barry K."/>
            <person name="LaButti K."/>
            <person name="Viragh M."/>
            <person name="Koriabine M."/>
            <person name="Yan M."/>
            <person name="Riley R."/>
            <person name="Champramary S."/>
            <person name="Plett K.L."/>
            <person name="Tsai I.J."/>
            <person name="Slot J."/>
            <person name="Sipos G."/>
            <person name="Plett J."/>
            <person name="Nagy L.G."/>
            <person name="Grigoriev I.V."/>
        </authorList>
    </citation>
    <scope>NUCLEOTIDE SEQUENCE</scope>
    <source>
        <strain evidence="2">FPL87.14</strain>
    </source>
</reference>
<comment type="caution">
    <text evidence="2">The sequence shown here is derived from an EMBL/GenBank/DDBJ whole genome shotgun (WGS) entry which is preliminary data.</text>
</comment>
<evidence type="ECO:0000313" key="2">
    <source>
        <dbReference type="EMBL" id="KAK0444176.1"/>
    </source>
</evidence>
<accession>A0AA39JLZ3</accession>
<organism evidence="2 3">
    <name type="scientific">Armillaria borealis</name>
    <dbReference type="NCBI Taxonomy" id="47425"/>
    <lineage>
        <taxon>Eukaryota</taxon>
        <taxon>Fungi</taxon>
        <taxon>Dikarya</taxon>
        <taxon>Basidiomycota</taxon>
        <taxon>Agaricomycotina</taxon>
        <taxon>Agaricomycetes</taxon>
        <taxon>Agaricomycetidae</taxon>
        <taxon>Agaricales</taxon>
        <taxon>Marasmiineae</taxon>
        <taxon>Physalacriaceae</taxon>
        <taxon>Armillaria</taxon>
    </lineage>
</organism>